<dbReference type="Proteomes" id="UP000015104">
    <property type="component" value="Unassembled WGS sequence"/>
</dbReference>
<dbReference type="EMBL" id="CAEY01000040">
    <property type="status" value="NOT_ANNOTATED_CDS"/>
    <property type="molecule type" value="Genomic_DNA"/>
</dbReference>
<dbReference type="HOGENOM" id="CLU_3034942_0_0_1"/>
<organism evidence="1 2">
    <name type="scientific">Tetranychus urticae</name>
    <name type="common">Two-spotted spider mite</name>
    <dbReference type="NCBI Taxonomy" id="32264"/>
    <lineage>
        <taxon>Eukaryota</taxon>
        <taxon>Metazoa</taxon>
        <taxon>Ecdysozoa</taxon>
        <taxon>Arthropoda</taxon>
        <taxon>Chelicerata</taxon>
        <taxon>Arachnida</taxon>
        <taxon>Acari</taxon>
        <taxon>Acariformes</taxon>
        <taxon>Trombidiformes</taxon>
        <taxon>Prostigmata</taxon>
        <taxon>Eleutherengona</taxon>
        <taxon>Raphignathae</taxon>
        <taxon>Tetranychoidea</taxon>
        <taxon>Tetranychidae</taxon>
        <taxon>Tetranychus</taxon>
    </lineage>
</organism>
<reference evidence="1" key="2">
    <citation type="submission" date="2015-06" db="UniProtKB">
        <authorList>
            <consortium name="EnsemblMetazoa"/>
        </authorList>
    </citation>
    <scope>IDENTIFICATION</scope>
</reference>
<protein>
    <submittedName>
        <fullName evidence="1">Uncharacterized protein</fullName>
    </submittedName>
</protein>
<proteinExistence type="predicted"/>
<dbReference type="EnsemblMetazoa" id="tetur10g05250.1">
    <property type="protein sequence ID" value="tetur10g05250.1"/>
    <property type="gene ID" value="tetur10g05250"/>
</dbReference>
<accession>T1KG27</accession>
<evidence type="ECO:0000313" key="1">
    <source>
        <dbReference type="EnsemblMetazoa" id="tetur10g05250.1"/>
    </source>
</evidence>
<evidence type="ECO:0000313" key="2">
    <source>
        <dbReference type="Proteomes" id="UP000015104"/>
    </source>
</evidence>
<keyword evidence="2" id="KW-1185">Reference proteome</keyword>
<name>T1KG27_TETUR</name>
<dbReference type="AlphaFoldDB" id="T1KG27"/>
<sequence>MNPLIYPLTFLPKVKQTNNPKKQDEKRKVGKAKKANWKMNLYIESNWNKMEPEIV</sequence>
<reference evidence="2" key="1">
    <citation type="submission" date="2011-08" db="EMBL/GenBank/DDBJ databases">
        <authorList>
            <person name="Rombauts S."/>
        </authorList>
    </citation>
    <scope>NUCLEOTIDE SEQUENCE</scope>
    <source>
        <strain evidence="2">London</strain>
    </source>
</reference>